<dbReference type="AlphaFoldDB" id="A0A024G3E7"/>
<comment type="caution">
    <text evidence="1">The sequence shown here is derived from an EMBL/GenBank/DDBJ whole genome shotgun (WGS) entry which is preliminary data.</text>
</comment>
<gene>
    <name evidence="1" type="ORF">BN9_018660</name>
</gene>
<organism evidence="1 2">
    <name type="scientific">Albugo candida</name>
    <dbReference type="NCBI Taxonomy" id="65357"/>
    <lineage>
        <taxon>Eukaryota</taxon>
        <taxon>Sar</taxon>
        <taxon>Stramenopiles</taxon>
        <taxon>Oomycota</taxon>
        <taxon>Peronosporomycetes</taxon>
        <taxon>Albuginales</taxon>
        <taxon>Albuginaceae</taxon>
        <taxon>Albugo</taxon>
    </lineage>
</organism>
<accession>A0A024G3E7</accession>
<dbReference type="InParanoid" id="A0A024G3E7"/>
<evidence type="ECO:0000313" key="1">
    <source>
        <dbReference type="EMBL" id="CCI41082.1"/>
    </source>
</evidence>
<proteinExistence type="predicted"/>
<name>A0A024G3E7_9STRA</name>
<reference evidence="1 2" key="1">
    <citation type="submission" date="2012-05" db="EMBL/GenBank/DDBJ databases">
        <title>Recombination and specialization in a pathogen metapopulation.</title>
        <authorList>
            <person name="Gardiner A."/>
            <person name="Kemen E."/>
            <person name="Schultz-Larsen T."/>
            <person name="MacLean D."/>
            <person name="Van Oosterhout C."/>
            <person name="Jones J.D.G."/>
        </authorList>
    </citation>
    <scope>NUCLEOTIDE SEQUENCE [LARGE SCALE GENOMIC DNA]</scope>
    <source>
        <strain evidence="1 2">Ac Nc2</strain>
    </source>
</reference>
<sequence>MATLILAINRFVHTQCTAVDTLQGLIMFSKIVMGLIVTFLRETDVVFGTGRGLTVTGFFLDSRLRIHANFHQGFSWREYEPQPNPIGCITAIDSNQSLFESTLPACLLGRTLRCLSHGFEWC</sequence>
<dbReference type="EMBL" id="CAIX01000014">
    <property type="protein sequence ID" value="CCI41082.1"/>
    <property type="molecule type" value="Genomic_DNA"/>
</dbReference>
<evidence type="ECO:0000313" key="2">
    <source>
        <dbReference type="Proteomes" id="UP000053237"/>
    </source>
</evidence>
<keyword evidence="2" id="KW-1185">Reference proteome</keyword>
<dbReference type="Proteomes" id="UP000053237">
    <property type="component" value="Unassembled WGS sequence"/>
</dbReference>
<protein>
    <submittedName>
        <fullName evidence="1">Uncharacterized protein</fullName>
    </submittedName>
</protein>